<evidence type="ECO:0000313" key="1">
    <source>
        <dbReference type="EMBL" id="QEQ70184.1"/>
    </source>
</evidence>
<dbReference type="AlphaFoldDB" id="A0A5P1PLM8"/>
<proteinExistence type="predicted"/>
<name>A0A5P1PLM8_KLEPN</name>
<reference evidence="1" key="1">
    <citation type="submission" date="2019-01" db="EMBL/GenBank/DDBJ databases">
        <authorList>
            <person name="Liang Q."/>
            <person name="Zhou D."/>
        </authorList>
    </citation>
    <scope>NUCLEOTIDE SEQUENCE</scope>
    <source>
        <strain evidence="1">332306</strain>
        <plasmid evidence="1">p332306-HI3</plasmid>
    </source>
</reference>
<dbReference type="EMBL" id="MK413722">
    <property type="protein sequence ID" value="QEQ70184.1"/>
    <property type="molecule type" value="Genomic_DNA"/>
</dbReference>
<geneLocation type="plasmid" evidence="1">
    <name>p332306-HI3</name>
</geneLocation>
<keyword evidence="1" id="KW-0614">Plasmid</keyword>
<accession>A0A5P1PLM8</accession>
<protein>
    <submittedName>
        <fullName evidence="1">Uncharacterized protein</fullName>
    </submittedName>
</protein>
<organism evidence="1">
    <name type="scientific">Klebsiella pneumoniae</name>
    <dbReference type="NCBI Taxonomy" id="573"/>
    <lineage>
        <taxon>Bacteria</taxon>
        <taxon>Pseudomonadati</taxon>
        <taxon>Pseudomonadota</taxon>
        <taxon>Gammaproteobacteria</taxon>
        <taxon>Enterobacterales</taxon>
        <taxon>Enterobacteriaceae</taxon>
        <taxon>Klebsiella/Raoultella group</taxon>
        <taxon>Klebsiella</taxon>
        <taxon>Klebsiella pneumoniae complex</taxon>
    </lineage>
</organism>
<sequence length="64" mass="7595">MVTTPGAGKNLDTVRSSFFRHYQRWLWGGEKFVHTIRAHLTALYSAYRHWLSPDESPNDFYQNH</sequence>